<feature type="transmembrane region" description="Helical" evidence="1">
    <location>
        <begin position="6"/>
        <end position="26"/>
    </location>
</feature>
<reference evidence="2 3" key="1">
    <citation type="submission" date="2024-09" db="EMBL/GenBank/DDBJ databases">
        <authorList>
            <person name="Sun Q."/>
            <person name="Mori K."/>
        </authorList>
    </citation>
    <scope>NUCLEOTIDE SEQUENCE [LARGE SCALE GENOMIC DNA]</scope>
    <source>
        <strain evidence="2 3">NCAIM B.02529</strain>
    </source>
</reference>
<sequence length="86" mass="9177">MDVNKGVGRAMAMVLNVIFLLSTLALTKFSMSSLLLKIYYTIALVMSVVGIVFMIVMSGWVAYTGGIIAAGVSFLGLLGIVFILLK</sequence>
<keyword evidence="1" id="KW-0812">Transmembrane</keyword>
<evidence type="ECO:0000256" key="1">
    <source>
        <dbReference type="SAM" id="Phobius"/>
    </source>
</evidence>
<keyword evidence="1" id="KW-1133">Transmembrane helix</keyword>
<comment type="caution">
    <text evidence="2">The sequence shown here is derived from an EMBL/GenBank/DDBJ whole genome shotgun (WGS) entry which is preliminary data.</text>
</comment>
<organism evidence="2 3">
    <name type="scientific">Pontibacillus salicampi</name>
    <dbReference type="NCBI Taxonomy" id="1449801"/>
    <lineage>
        <taxon>Bacteria</taxon>
        <taxon>Bacillati</taxon>
        <taxon>Bacillota</taxon>
        <taxon>Bacilli</taxon>
        <taxon>Bacillales</taxon>
        <taxon>Bacillaceae</taxon>
        <taxon>Pontibacillus</taxon>
    </lineage>
</organism>
<dbReference type="EMBL" id="JBHLTP010000013">
    <property type="protein sequence ID" value="MFC0525363.1"/>
    <property type="molecule type" value="Genomic_DNA"/>
</dbReference>
<name>A0ABV6LSZ7_9BACI</name>
<feature type="transmembrane region" description="Helical" evidence="1">
    <location>
        <begin position="38"/>
        <end position="61"/>
    </location>
</feature>
<gene>
    <name evidence="2" type="ORF">ACFFGV_17405</name>
</gene>
<evidence type="ECO:0000313" key="3">
    <source>
        <dbReference type="Proteomes" id="UP001589836"/>
    </source>
</evidence>
<protein>
    <submittedName>
        <fullName evidence="2">Uncharacterized protein</fullName>
    </submittedName>
</protein>
<proteinExistence type="predicted"/>
<evidence type="ECO:0000313" key="2">
    <source>
        <dbReference type="EMBL" id="MFC0525363.1"/>
    </source>
</evidence>
<feature type="transmembrane region" description="Helical" evidence="1">
    <location>
        <begin position="67"/>
        <end position="85"/>
    </location>
</feature>
<dbReference type="Proteomes" id="UP001589836">
    <property type="component" value="Unassembled WGS sequence"/>
</dbReference>
<accession>A0ABV6LSZ7</accession>
<keyword evidence="3" id="KW-1185">Reference proteome</keyword>
<keyword evidence="1" id="KW-0472">Membrane</keyword>